<evidence type="ECO:0000259" key="1">
    <source>
        <dbReference type="Pfam" id="PF00582"/>
    </source>
</evidence>
<dbReference type="Gene3D" id="3.40.50.12370">
    <property type="match status" value="1"/>
</dbReference>
<gene>
    <name evidence="2" type="ORF">DI623_02030</name>
</gene>
<accession>A0A2W5AAY2</accession>
<comment type="caution">
    <text evidence="2">The sequence shown here is derived from an EMBL/GenBank/DDBJ whole genome shotgun (WGS) entry which is preliminary data.</text>
</comment>
<feature type="domain" description="UspA" evidence="1">
    <location>
        <begin position="1"/>
        <end position="138"/>
    </location>
</feature>
<evidence type="ECO:0000313" key="2">
    <source>
        <dbReference type="EMBL" id="PZO91714.1"/>
    </source>
</evidence>
<organism evidence="2 3">
    <name type="scientific">Sphingomonas sanxanigenens</name>
    <dbReference type="NCBI Taxonomy" id="397260"/>
    <lineage>
        <taxon>Bacteria</taxon>
        <taxon>Pseudomonadati</taxon>
        <taxon>Pseudomonadota</taxon>
        <taxon>Alphaproteobacteria</taxon>
        <taxon>Sphingomonadales</taxon>
        <taxon>Sphingomonadaceae</taxon>
        <taxon>Sphingomonas</taxon>
    </lineage>
</organism>
<dbReference type="CDD" id="cd00293">
    <property type="entry name" value="USP-like"/>
    <property type="match status" value="1"/>
</dbReference>
<dbReference type="EMBL" id="QFNN01000005">
    <property type="protein sequence ID" value="PZO91714.1"/>
    <property type="molecule type" value="Genomic_DNA"/>
</dbReference>
<reference evidence="2 3" key="1">
    <citation type="submission" date="2017-08" db="EMBL/GenBank/DDBJ databases">
        <title>Infants hospitalized years apart are colonized by the same room-sourced microbial strains.</title>
        <authorList>
            <person name="Brooks B."/>
            <person name="Olm M.R."/>
            <person name="Firek B.A."/>
            <person name="Baker R."/>
            <person name="Thomas B.C."/>
            <person name="Morowitz M.J."/>
            <person name="Banfield J.F."/>
        </authorList>
    </citation>
    <scope>NUCLEOTIDE SEQUENCE [LARGE SCALE GENOMIC DNA]</scope>
    <source>
        <strain evidence="2">S2_018_000_R2_101</strain>
    </source>
</reference>
<dbReference type="AlphaFoldDB" id="A0A2W5AAY2"/>
<dbReference type="InterPro" id="IPR006016">
    <property type="entry name" value="UspA"/>
</dbReference>
<dbReference type="Pfam" id="PF00582">
    <property type="entry name" value="Usp"/>
    <property type="match status" value="1"/>
</dbReference>
<protein>
    <submittedName>
        <fullName evidence="2">Universal stress protein UspA</fullName>
    </submittedName>
</protein>
<sequence length="265" mass="28896">MKNILLLVHDDDGQEARLQAALDLTRSLEGHLTCLDVAALPMVAADYYAGMGEAVLLADERERESKNKVALETRLMNEDVTWNWVDSSGPVSDCILKAATLADVIVLNRKLDGFPYPDMHEIASRVVTQARKPVIAVPDSLRHFDTGRALIAWDGQSSVAATMRAAVPLLALANEVEILTVNDGAARVDPTDAAEYLSRHGIHAVVKVIDDVVHVADTVIIQEAKRFQADYILMGAYGRGRMMETFGGISRRMLASSDLPLVIGH</sequence>
<name>A0A2W5AAY2_9SPHN</name>
<evidence type="ECO:0000313" key="3">
    <source>
        <dbReference type="Proteomes" id="UP000249066"/>
    </source>
</evidence>
<dbReference type="Proteomes" id="UP000249066">
    <property type="component" value="Unassembled WGS sequence"/>
</dbReference>
<proteinExistence type="predicted"/>
<dbReference type="SUPFAM" id="SSF52402">
    <property type="entry name" value="Adenine nucleotide alpha hydrolases-like"/>
    <property type="match status" value="2"/>
</dbReference>